<reference evidence="2" key="2">
    <citation type="journal article" date="2023" name="IMA Fungus">
        <title>Comparative genomic study of the Penicillium genus elucidates a diverse pangenome and 15 lateral gene transfer events.</title>
        <authorList>
            <person name="Petersen C."/>
            <person name="Sorensen T."/>
            <person name="Nielsen M.R."/>
            <person name="Sondergaard T.E."/>
            <person name="Sorensen J.L."/>
            <person name="Fitzpatrick D.A."/>
            <person name="Frisvad J.C."/>
            <person name="Nielsen K.L."/>
        </authorList>
    </citation>
    <scope>NUCLEOTIDE SEQUENCE</scope>
    <source>
        <strain evidence="2">IBT 34128</strain>
    </source>
</reference>
<feature type="compositionally biased region" description="Polar residues" evidence="1">
    <location>
        <begin position="49"/>
        <end position="60"/>
    </location>
</feature>
<feature type="region of interest" description="Disordered" evidence="1">
    <location>
        <begin position="572"/>
        <end position="635"/>
    </location>
</feature>
<feature type="compositionally biased region" description="Acidic residues" evidence="1">
    <location>
        <begin position="317"/>
        <end position="327"/>
    </location>
</feature>
<feature type="region of interest" description="Disordered" evidence="1">
    <location>
        <begin position="306"/>
        <end position="353"/>
    </location>
</feature>
<name>A0A9W9F9N1_9EURO</name>
<feature type="compositionally biased region" description="Low complexity" evidence="1">
    <location>
        <begin position="597"/>
        <end position="627"/>
    </location>
</feature>
<reference evidence="2" key="1">
    <citation type="submission" date="2022-11" db="EMBL/GenBank/DDBJ databases">
        <authorList>
            <person name="Petersen C."/>
        </authorList>
    </citation>
    <scope>NUCLEOTIDE SEQUENCE</scope>
    <source>
        <strain evidence="2">IBT 34128</strain>
    </source>
</reference>
<evidence type="ECO:0008006" key="4">
    <source>
        <dbReference type="Google" id="ProtNLM"/>
    </source>
</evidence>
<feature type="compositionally biased region" description="Low complexity" evidence="1">
    <location>
        <begin position="118"/>
        <end position="132"/>
    </location>
</feature>
<proteinExistence type="predicted"/>
<feature type="region of interest" description="Disordered" evidence="1">
    <location>
        <begin position="1"/>
        <end position="132"/>
    </location>
</feature>
<dbReference type="EMBL" id="JAPMSZ010000007">
    <property type="protein sequence ID" value="KAJ5096156.1"/>
    <property type="molecule type" value="Genomic_DNA"/>
</dbReference>
<dbReference type="RefSeq" id="XP_056511707.1">
    <property type="nucleotide sequence ID" value="XM_056656094.1"/>
</dbReference>
<dbReference type="InterPro" id="IPR036779">
    <property type="entry name" value="LysM_dom_sf"/>
</dbReference>
<feature type="compositionally biased region" description="Low complexity" evidence="1">
    <location>
        <begin position="62"/>
        <end position="71"/>
    </location>
</feature>
<dbReference type="Gene3D" id="3.10.350.10">
    <property type="entry name" value="LysM domain"/>
    <property type="match status" value="1"/>
</dbReference>
<gene>
    <name evidence="2" type="ORF">NUU61_005512</name>
</gene>
<feature type="region of interest" description="Disordered" evidence="1">
    <location>
        <begin position="219"/>
        <end position="248"/>
    </location>
</feature>
<evidence type="ECO:0000313" key="3">
    <source>
        <dbReference type="Proteomes" id="UP001141434"/>
    </source>
</evidence>
<protein>
    <recommendedName>
        <fullName evidence="4">LysM domain-containing protein</fullName>
    </recommendedName>
</protein>
<evidence type="ECO:0000256" key="1">
    <source>
        <dbReference type="SAM" id="MobiDB-lite"/>
    </source>
</evidence>
<dbReference type="InterPro" id="IPR045030">
    <property type="entry name" value="LYSM1-4"/>
</dbReference>
<sequence length="635" mass="67658">MSSQNSFGNASLGSNTVSAGNATSSSTVRSRPRRLVSLMDDDDDSSDSNSYAYQNDSQPFASGLSSNLSSSEIGATRSRGATPSPLSSRGVSPMPMKHPSRANASRNRSDYNEASLFGWNGSSKASSSRGAADFLDSSWSSLQSLASSVLGSESGRSTPNNTTNTHTRRKPSRSDKRPSFESCDVGSYDPSIPEVGAGTKEERQAFVQAKKREALLLADADPMASPSRRHKRRDSGDYFDQGPDPDQDEDALAYIHHVQSSDTITGVTIKYGCQPAIFRKANGFWPSDSVQSRKTVLLPVDACSVKGRPIRPTESTDLLDTDSEDPNDSSIAPASGSKGVLSPGPTMTSSGCEAEANRIWKHESSVEIDGFSAPVEIGRVPRRALGFFPRTRRKSTSYTDAEPLSISSREATRDSSPYGSPQPPSSPGILPRTRIQGDQPSSTDTLASRSRHRRQRSSIHLTGTGVGTLDHSSTAPGPALDGLSRFFAQHMPALAPPQPPPNVRRSSFDSASTVTSNASTGLENIGGALEGWVRKVTIRAKAGINELQQGPTNQQGSSRGRNMWGFGDLIELDDAREERQSPSPLRAPRRSDLQGTSSSSSSFRLNSPSASAASRSRAAGFGSGSAAYGERVKDD</sequence>
<feature type="compositionally biased region" description="Polar residues" evidence="1">
    <location>
        <begin position="79"/>
        <end position="90"/>
    </location>
</feature>
<dbReference type="OrthoDB" id="2192830at2759"/>
<feature type="compositionally biased region" description="Polar residues" evidence="1">
    <location>
        <begin position="1"/>
        <end position="22"/>
    </location>
</feature>
<feature type="compositionally biased region" description="Polar residues" evidence="1">
    <location>
        <begin position="504"/>
        <end position="519"/>
    </location>
</feature>
<dbReference type="AlphaFoldDB" id="A0A9W9F9N1"/>
<evidence type="ECO:0000313" key="2">
    <source>
        <dbReference type="EMBL" id="KAJ5096156.1"/>
    </source>
</evidence>
<feature type="compositionally biased region" description="Low complexity" evidence="1">
    <location>
        <begin position="145"/>
        <end position="165"/>
    </location>
</feature>
<dbReference type="Proteomes" id="UP001141434">
    <property type="component" value="Unassembled WGS sequence"/>
</dbReference>
<keyword evidence="3" id="KW-1185">Reference proteome</keyword>
<feature type="region of interest" description="Disordered" evidence="1">
    <location>
        <begin position="393"/>
        <end position="519"/>
    </location>
</feature>
<feature type="compositionally biased region" description="Polar residues" evidence="1">
    <location>
        <begin position="436"/>
        <end position="447"/>
    </location>
</feature>
<comment type="caution">
    <text evidence="2">The sequence shown here is derived from an EMBL/GenBank/DDBJ whole genome shotgun (WGS) entry which is preliminary data.</text>
</comment>
<dbReference type="PANTHER" id="PTHR20932:SF8">
    <property type="entry name" value="LD22649P"/>
    <property type="match status" value="1"/>
</dbReference>
<organism evidence="2 3">
    <name type="scientific">Penicillium alfredii</name>
    <dbReference type="NCBI Taxonomy" id="1506179"/>
    <lineage>
        <taxon>Eukaryota</taxon>
        <taxon>Fungi</taxon>
        <taxon>Dikarya</taxon>
        <taxon>Ascomycota</taxon>
        <taxon>Pezizomycotina</taxon>
        <taxon>Eurotiomycetes</taxon>
        <taxon>Eurotiomycetidae</taxon>
        <taxon>Eurotiales</taxon>
        <taxon>Aspergillaceae</taxon>
        <taxon>Penicillium</taxon>
    </lineage>
</organism>
<feature type="region of interest" description="Disordered" evidence="1">
    <location>
        <begin position="145"/>
        <end position="198"/>
    </location>
</feature>
<dbReference type="GeneID" id="81395262"/>
<accession>A0A9W9F9N1</accession>
<dbReference type="PANTHER" id="PTHR20932">
    <property type="entry name" value="LYSM AND PUTATIVE PEPTIDOGLYCAN-BINDING DOMAIN-CONTAINING PROTEIN"/>
    <property type="match status" value="1"/>
</dbReference>